<keyword evidence="2" id="KW-1185">Reference proteome</keyword>
<gene>
    <name evidence="1" type="ORF">chiPu_0031932</name>
</gene>
<proteinExistence type="predicted"/>
<dbReference type="AlphaFoldDB" id="A0A401TYM9"/>
<feature type="non-terminal residue" evidence="1">
    <location>
        <position position="1"/>
    </location>
</feature>
<protein>
    <submittedName>
        <fullName evidence="1">Uncharacterized protein</fullName>
    </submittedName>
</protein>
<evidence type="ECO:0000313" key="1">
    <source>
        <dbReference type="EMBL" id="GCC47742.1"/>
    </source>
</evidence>
<dbReference type="EMBL" id="BEZZ01222676">
    <property type="protein sequence ID" value="GCC47742.1"/>
    <property type="molecule type" value="Genomic_DNA"/>
</dbReference>
<dbReference type="Proteomes" id="UP000287033">
    <property type="component" value="Unassembled WGS sequence"/>
</dbReference>
<name>A0A401TYM9_CHIPU</name>
<evidence type="ECO:0000313" key="2">
    <source>
        <dbReference type="Proteomes" id="UP000287033"/>
    </source>
</evidence>
<comment type="caution">
    <text evidence="1">The sequence shown here is derived from an EMBL/GenBank/DDBJ whole genome shotgun (WGS) entry which is preliminary data.</text>
</comment>
<organism evidence="1 2">
    <name type="scientific">Chiloscyllium punctatum</name>
    <name type="common">Brownbanded bambooshark</name>
    <name type="synonym">Hemiscyllium punctatum</name>
    <dbReference type="NCBI Taxonomy" id="137246"/>
    <lineage>
        <taxon>Eukaryota</taxon>
        <taxon>Metazoa</taxon>
        <taxon>Chordata</taxon>
        <taxon>Craniata</taxon>
        <taxon>Vertebrata</taxon>
        <taxon>Chondrichthyes</taxon>
        <taxon>Elasmobranchii</taxon>
        <taxon>Galeomorphii</taxon>
        <taxon>Galeoidea</taxon>
        <taxon>Orectolobiformes</taxon>
        <taxon>Hemiscylliidae</taxon>
        <taxon>Chiloscyllium</taxon>
    </lineage>
</organism>
<accession>A0A401TYM9</accession>
<reference evidence="1 2" key="1">
    <citation type="journal article" date="2018" name="Nat. Ecol. Evol.">
        <title>Shark genomes provide insights into elasmobranch evolution and the origin of vertebrates.</title>
        <authorList>
            <person name="Hara Y"/>
            <person name="Yamaguchi K"/>
            <person name="Onimaru K"/>
            <person name="Kadota M"/>
            <person name="Koyanagi M"/>
            <person name="Keeley SD"/>
            <person name="Tatsumi K"/>
            <person name="Tanaka K"/>
            <person name="Motone F"/>
            <person name="Kageyama Y"/>
            <person name="Nozu R"/>
            <person name="Adachi N"/>
            <person name="Nishimura O"/>
            <person name="Nakagawa R"/>
            <person name="Tanegashima C"/>
            <person name="Kiyatake I"/>
            <person name="Matsumoto R"/>
            <person name="Murakumo K"/>
            <person name="Nishida K"/>
            <person name="Terakita A"/>
            <person name="Kuratani S"/>
            <person name="Sato K"/>
            <person name="Hyodo S Kuraku.S."/>
        </authorList>
    </citation>
    <scope>NUCLEOTIDE SEQUENCE [LARGE SCALE GENOMIC DNA]</scope>
</reference>
<sequence length="46" mass="5129">VELGPAGIDEGEAGEAVVLDDLVQRQPKLVDRARRLDARNRFCQDH</sequence>